<dbReference type="Proteomes" id="UP000749334">
    <property type="component" value="Unassembled WGS sequence"/>
</dbReference>
<evidence type="ECO:0000313" key="1">
    <source>
        <dbReference type="EMBL" id="HJF72769.1"/>
    </source>
</evidence>
<comment type="caution">
    <text evidence="1">The sequence shown here is derived from an EMBL/GenBank/DDBJ whole genome shotgun (WGS) entry which is preliminary data.</text>
</comment>
<dbReference type="EMBL" id="DYVQ01000009">
    <property type="protein sequence ID" value="HJF72769.1"/>
    <property type="molecule type" value="Genomic_DNA"/>
</dbReference>
<proteinExistence type="predicted"/>
<organism evidence="1 2">
    <name type="scientific">Gallibacterium anatis</name>
    <dbReference type="NCBI Taxonomy" id="750"/>
    <lineage>
        <taxon>Bacteria</taxon>
        <taxon>Pseudomonadati</taxon>
        <taxon>Pseudomonadota</taxon>
        <taxon>Gammaproteobacteria</taxon>
        <taxon>Pasteurellales</taxon>
        <taxon>Pasteurellaceae</taxon>
        <taxon>Gallibacterium</taxon>
    </lineage>
</organism>
<protein>
    <submittedName>
        <fullName evidence="1">Uncharacterized protein</fullName>
    </submittedName>
</protein>
<dbReference type="AlphaFoldDB" id="A0A921L0H4"/>
<reference evidence="1" key="2">
    <citation type="submission" date="2021-09" db="EMBL/GenBank/DDBJ databases">
        <authorList>
            <person name="Gilroy R."/>
        </authorList>
    </citation>
    <scope>NUCLEOTIDE SEQUENCE</scope>
    <source>
        <strain evidence="1">ChiHjej11B10-15683</strain>
    </source>
</reference>
<accession>A0A921L0H4</accession>
<name>A0A921L0H4_9PAST</name>
<reference evidence="1" key="1">
    <citation type="journal article" date="2021" name="PeerJ">
        <title>Extensive microbial diversity within the chicken gut microbiome revealed by metagenomics and culture.</title>
        <authorList>
            <person name="Gilroy R."/>
            <person name="Ravi A."/>
            <person name="Getino M."/>
            <person name="Pursley I."/>
            <person name="Horton D.L."/>
            <person name="Alikhan N.F."/>
            <person name="Baker D."/>
            <person name="Gharbi K."/>
            <person name="Hall N."/>
            <person name="Watson M."/>
            <person name="Adriaenssens E.M."/>
            <person name="Foster-Nyarko E."/>
            <person name="Jarju S."/>
            <person name="Secka A."/>
            <person name="Antonio M."/>
            <person name="Oren A."/>
            <person name="Chaudhuri R.R."/>
            <person name="La Ragione R."/>
            <person name="Hildebrand F."/>
            <person name="Pallen M.J."/>
        </authorList>
    </citation>
    <scope>NUCLEOTIDE SEQUENCE</scope>
    <source>
        <strain evidence="1">ChiHjej11B10-15683</strain>
    </source>
</reference>
<sequence>MDFDLRTCDTAYYFVLEFMNMTPDEYLTELVIECENDFEKFWKRNIGRITEVNIEDLKIMAFHVVGALDECKEFKSNGLMNLQMVLSGNTSFNRLLNKSGITFQIKSKTLECDGMIYDIDYEKYRYSHFLSQTDKKLSNIAHRVYYDFCINGFLANDDVLNYGTDIHERPEFLMTLAKLFPQASKLESYWRNKSKSYKVDFWVTVDQVHRFNFELDEDRDPPYEGWTELNDELKLKKWMLSHAIDRAVNGLGEQFLYVRDDVSIPPNQIVEVNLLDK</sequence>
<evidence type="ECO:0000313" key="2">
    <source>
        <dbReference type="Proteomes" id="UP000749334"/>
    </source>
</evidence>
<gene>
    <name evidence="1" type="ORF">K8W15_01015</name>
</gene>